<organism evidence="3 4">
    <name type="scientific">Henosepilachna vigintioctopunctata</name>
    <dbReference type="NCBI Taxonomy" id="420089"/>
    <lineage>
        <taxon>Eukaryota</taxon>
        <taxon>Metazoa</taxon>
        <taxon>Ecdysozoa</taxon>
        <taxon>Arthropoda</taxon>
        <taxon>Hexapoda</taxon>
        <taxon>Insecta</taxon>
        <taxon>Pterygota</taxon>
        <taxon>Neoptera</taxon>
        <taxon>Endopterygota</taxon>
        <taxon>Coleoptera</taxon>
        <taxon>Polyphaga</taxon>
        <taxon>Cucujiformia</taxon>
        <taxon>Coccinelloidea</taxon>
        <taxon>Coccinellidae</taxon>
        <taxon>Epilachninae</taxon>
        <taxon>Epilachnini</taxon>
        <taxon>Henosepilachna</taxon>
    </lineage>
</organism>
<evidence type="ECO:0000256" key="1">
    <source>
        <dbReference type="SAM" id="Coils"/>
    </source>
</evidence>
<dbReference type="PANTHER" id="PTHR20905">
    <property type="entry name" value="N-ACETYLTRANSFERASE-RELATED"/>
    <property type="match status" value="1"/>
</dbReference>
<dbReference type="GO" id="GO:0008080">
    <property type="term" value="F:N-acetyltransferase activity"/>
    <property type="evidence" value="ECO:0007669"/>
    <property type="project" value="TreeGrafter"/>
</dbReference>
<protein>
    <recommendedName>
        <fullName evidence="2">N-acetyltransferase domain-containing protein</fullName>
    </recommendedName>
</protein>
<proteinExistence type="predicted"/>
<feature type="coiled-coil region" evidence="1">
    <location>
        <begin position="2"/>
        <end position="32"/>
    </location>
</feature>
<sequence>MSRKYRTEQQKLSQLNAEVQEELDRVKLQREQIFGPLIWKDLPHLKIRILDLKPARYKDVLNLIKENYFEENLLFRNVQFSKDEQSVQSFLGRVSFICNYKQSIIAVDLDSDQIAGVLLLRAIPKGDCARIFSVVEIINGDAFKEVRRFVSQVTKKVNIYDYFGVDTYLEYVLLCVDQKYRRQGIGFEMMKCGNKIARSLRCPVIAGVFESNKFQKYAERIGMKILYLISYLDYKDEDGEMIFAEPGAGNYFCALMASEVRPPTPPPMPPPKDKFKIMEERKLTRVQRLAEIALEKSKSQRKTSVNA</sequence>
<evidence type="ECO:0000313" key="4">
    <source>
        <dbReference type="Proteomes" id="UP001431783"/>
    </source>
</evidence>
<dbReference type="Gene3D" id="3.40.630.30">
    <property type="match status" value="1"/>
</dbReference>
<dbReference type="InterPro" id="IPR016181">
    <property type="entry name" value="Acyl_CoA_acyltransferase"/>
</dbReference>
<name>A0AAW1TQ51_9CUCU</name>
<keyword evidence="4" id="KW-1185">Reference proteome</keyword>
<reference evidence="3 4" key="1">
    <citation type="submission" date="2023-03" db="EMBL/GenBank/DDBJ databases">
        <title>Genome insight into feeding habits of ladybird beetles.</title>
        <authorList>
            <person name="Li H.-S."/>
            <person name="Huang Y.-H."/>
            <person name="Pang H."/>
        </authorList>
    </citation>
    <scope>NUCLEOTIDE SEQUENCE [LARGE SCALE GENOMIC DNA]</scope>
    <source>
        <strain evidence="3">SYSU_2023b</strain>
        <tissue evidence="3">Whole body</tissue>
    </source>
</reference>
<feature type="domain" description="N-acetyltransferase" evidence="2">
    <location>
        <begin position="47"/>
        <end position="246"/>
    </location>
</feature>
<gene>
    <name evidence="3" type="ORF">WA026_008092</name>
</gene>
<dbReference type="SUPFAM" id="SSF55729">
    <property type="entry name" value="Acyl-CoA N-acyltransferases (Nat)"/>
    <property type="match status" value="1"/>
</dbReference>
<dbReference type="EMBL" id="JARQZJ010000003">
    <property type="protein sequence ID" value="KAK9870528.1"/>
    <property type="molecule type" value="Genomic_DNA"/>
</dbReference>
<evidence type="ECO:0000313" key="3">
    <source>
        <dbReference type="EMBL" id="KAK9870528.1"/>
    </source>
</evidence>
<dbReference type="PROSITE" id="PS51186">
    <property type="entry name" value="GNAT"/>
    <property type="match status" value="1"/>
</dbReference>
<dbReference type="PANTHER" id="PTHR20905:SF28">
    <property type="entry name" value="GH28833P-RELATED"/>
    <property type="match status" value="1"/>
</dbReference>
<dbReference type="CDD" id="cd04301">
    <property type="entry name" value="NAT_SF"/>
    <property type="match status" value="1"/>
</dbReference>
<dbReference type="Proteomes" id="UP001431783">
    <property type="component" value="Unassembled WGS sequence"/>
</dbReference>
<comment type="caution">
    <text evidence="3">The sequence shown here is derived from an EMBL/GenBank/DDBJ whole genome shotgun (WGS) entry which is preliminary data.</text>
</comment>
<evidence type="ECO:0000259" key="2">
    <source>
        <dbReference type="PROSITE" id="PS51186"/>
    </source>
</evidence>
<dbReference type="InterPro" id="IPR000182">
    <property type="entry name" value="GNAT_dom"/>
</dbReference>
<keyword evidence="1" id="KW-0175">Coiled coil</keyword>
<accession>A0AAW1TQ51</accession>
<dbReference type="AlphaFoldDB" id="A0AAW1TQ51"/>